<dbReference type="PANTHER" id="PTHR10906">
    <property type="entry name" value="SECY/SEC61-ALPHA FAMILY MEMBER"/>
    <property type="match status" value="1"/>
</dbReference>
<dbReference type="GO" id="GO:0016020">
    <property type="term" value="C:membrane"/>
    <property type="evidence" value="ECO:0007669"/>
    <property type="project" value="InterPro"/>
</dbReference>
<comment type="caution">
    <text evidence="3">The sequence shown here is derived from an EMBL/GenBank/DDBJ whole genome shotgun (WGS) entry which is preliminary data.</text>
</comment>
<dbReference type="EMBL" id="NHYD01002261">
    <property type="protein sequence ID" value="PPQ87545.1"/>
    <property type="molecule type" value="Genomic_DNA"/>
</dbReference>
<dbReference type="STRING" id="93625.A0A409X9X2"/>
<feature type="transmembrane region" description="Helical" evidence="2">
    <location>
        <begin position="15"/>
        <end position="31"/>
    </location>
</feature>
<keyword evidence="2" id="KW-1133">Transmembrane helix</keyword>
<evidence type="ECO:0000256" key="1">
    <source>
        <dbReference type="RuleBase" id="RU004349"/>
    </source>
</evidence>
<dbReference type="SUPFAM" id="SSF103491">
    <property type="entry name" value="Preprotein translocase SecY subunit"/>
    <property type="match status" value="1"/>
</dbReference>
<feature type="transmembrane region" description="Helical" evidence="2">
    <location>
        <begin position="72"/>
        <end position="91"/>
    </location>
</feature>
<proteinExistence type="inferred from homology"/>
<dbReference type="OrthoDB" id="420669at2759"/>
<sequence length="113" mass="12494">MFPPHMHKGAVLDPIYTAIYIMFMLTGCALFRKTWIEISGSGQRDVAKQLKDQQTVVAGHREGSMYKELKRVISTAAAFGSAILGLLSVAANLSCAIGNGTEDLDIRYYYLYL</sequence>
<evidence type="ECO:0000256" key="2">
    <source>
        <dbReference type="SAM" id="Phobius"/>
    </source>
</evidence>
<dbReference type="InParanoid" id="A0A409X9X2"/>
<gene>
    <name evidence="3" type="ORF">CVT25_008470</name>
</gene>
<comment type="similarity">
    <text evidence="1">Belongs to the SecY/SEC61-alpha family.</text>
</comment>
<protein>
    <submittedName>
        <fullName evidence="3">Uncharacterized protein</fullName>
    </submittedName>
</protein>
<dbReference type="GO" id="GO:0015031">
    <property type="term" value="P:protein transport"/>
    <property type="evidence" value="ECO:0007669"/>
    <property type="project" value="InterPro"/>
</dbReference>
<dbReference type="InterPro" id="IPR002208">
    <property type="entry name" value="SecY/SEC61-alpha"/>
</dbReference>
<keyword evidence="2" id="KW-0812">Transmembrane</keyword>
<dbReference type="InterPro" id="IPR023201">
    <property type="entry name" value="SecY_dom_sf"/>
</dbReference>
<accession>A0A409X9X2</accession>
<dbReference type="AlphaFoldDB" id="A0A409X9X2"/>
<name>A0A409X9X2_PSICY</name>
<dbReference type="Pfam" id="PF00344">
    <property type="entry name" value="SecY"/>
    <property type="match status" value="1"/>
</dbReference>
<keyword evidence="4" id="KW-1185">Reference proteome</keyword>
<evidence type="ECO:0000313" key="3">
    <source>
        <dbReference type="EMBL" id="PPQ87545.1"/>
    </source>
</evidence>
<reference evidence="3 4" key="1">
    <citation type="journal article" date="2018" name="Evol. Lett.">
        <title>Horizontal gene cluster transfer increased hallucinogenic mushroom diversity.</title>
        <authorList>
            <person name="Reynolds H.T."/>
            <person name="Vijayakumar V."/>
            <person name="Gluck-Thaler E."/>
            <person name="Korotkin H.B."/>
            <person name="Matheny P.B."/>
            <person name="Slot J.C."/>
        </authorList>
    </citation>
    <scope>NUCLEOTIDE SEQUENCE [LARGE SCALE GENOMIC DNA]</scope>
    <source>
        <strain evidence="3 4">2631</strain>
    </source>
</reference>
<organism evidence="3 4">
    <name type="scientific">Psilocybe cyanescens</name>
    <dbReference type="NCBI Taxonomy" id="93625"/>
    <lineage>
        <taxon>Eukaryota</taxon>
        <taxon>Fungi</taxon>
        <taxon>Dikarya</taxon>
        <taxon>Basidiomycota</taxon>
        <taxon>Agaricomycotina</taxon>
        <taxon>Agaricomycetes</taxon>
        <taxon>Agaricomycetidae</taxon>
        <taxon>Agaricales</taxon>
        <taxon>Agaricineae</taxon>
        <taxon>Strophariaceae</taxon>
        <taxon>Psilocybe</taxon>
    </lineage>
</organism>
<evidence type="ECO:0000313" key="4">
    <source>
        <dbReference type="Proteomes" id="UP000283269"/>
    </source>
</evidence>
<dbReference type="Gene3D" id="1.10.3370.10">
    <property type="entry name" value="SecY subunit domain"/>
    <property type="match status" value="1"/>
</dbReference>
<keyword evidence="2" id="KW-0472">Membrane</keyword>
<dbReference type="Proteomes" id="UP000283269">
    <property type="component" value="Unassembled WGS sequence"/>
</dbReference>